<feature type="region of interest" description="Disordered" evidence="1">
    <location>
        <begin position="231"/>
        <end position="275"/>
    </location>
</feature>
<evidence type="ECO:0000313" key="2">
    <source>
        <dbReference type="EMBL" id="WWD07425.1"/>
    </source>
</evidence>
<feature type="compositionally biased region" description="Polar residues" evidence="1">
    <location>
        <begin position="418"/>
        <end position="429"/>
    </location>
</feature>
<evidence type="ECO:0000256" key="1">
    <source>
        <dbReference type="SAM" id="MobiDB-lite"/>
    </source>
</evidence>
<feature type="compositionally biased region" description="Basic and acidic residues" evidence="1">
    <location>
        <begin position="164"/>
        <end position="178"/>
    </location>
</feature>
<feature type="compositionally biased region" description="Acidic residues" evidence="1">
    <location>
        <begin position="129"/>
        <end position="163"/>
    </location>
</feature>
<accession>A0AAX4KP99</accession>
<feature type="compositionally biased region" description="Low complexity" evidence="1">
    <location>
        <begin position="15"/>
        <end position="32"/>
    </location>
</feature>
<feature type="compositionally biased region" description="Low complexity" evidence="1">
    <location>
        <begin position="51"/>
        <end position="76"/>
    </location>
</feature>
<dbReference type="KEGG" id="ker:91104324"/>
<feature type="region of interest" description="Disordered" evidence="1">
    <location>
        <begin position="1"/>
        <end position="212"/>
    </location>
</feature>
<feature type="compositionally biased region" description="Pro residues" evidence="1">
    <location>
        <begin position="595"/>
        <end position="610"/>
    </location>
</feature>
<dbReference type="Proteomes" id="UP001358614">
    <property type="component" value="Chromosome 1"/>
</dbReference>
<feature type="region of interest" description="Disordered" evidence="1">
    <location>
        <begin position="387"/>
        <end position="450"/>
    </location>
</feature>
<evidence type="ECO:0000313" key="3">
    <source>
        <dbReference type="Proteomes" id="UP001358614"/>
    </source>
</evidence>
<feature type="region of interest" description="Disordered" evidence="1">
    <location>
        <begin position="470"/>
        <end position="644"/>
    </location>
</feature>
<feature type="compositionally biased region" description="Polar residues" evidence="1">
    <location>
        <begin position="477"/>
        <end position="490"/>
    </location>
</feature>
<name>A0AAX4KP99_9TREE</name>
<dbReference type="AlphaFoldDB" id="A0AAX4KP99"/>
<proteinExistence type="predicted"/>
<dbReference type="GeneID" id="91104324"/>
<keyword evidence="3" id="KW-1185">Reference proteome</keyword>
<dbReference type="RefSeq" id="XP_066085392.1">
    <property type="nucleotide sequence ID" value="XM_066229295.1"/>
</dbReference>
<feature type="compositionally biased region" description="Pro residues" evidence="1">
    <location>
        <begin position="513"/>
        <end position="531"/>
    </location>
</feature>
<dbReference type="EMBL" id="CP144089">
    <property type="protein sequence ID" value="WWD07425.1"/>
    <property type="molecule type" value="Genomic_DNA"/>
</dbReference>
<gene>
    <name evidence="2" type="ORF">V865_005523</name>
</gene>
<feature type="compositionally biased region" description="Basic and acidic residues" evidence="1">
    <location>
        <begin position="546"/>
        <end position="556"/>
    </location>
</feature>
<feature type="compositionally biased region" description="Low complexity" evidence="1">
    <location>
        <begin position="104"/>
        <end position="113"/>
    </location>
</feature>
<feature type="compositionally biased region" description="Basic and acidic residues" evidence="1">
    <location>
        <begin position="441"/>
        <end position="450"/>
    </location>
</feature>
<sequence>MSSSLVLTPEPNPPNSLSEPPQSQPRPQRSTRAAVNYSERAPDYSSVSPHSTTPTRSAAVSTRSRRSISSSLSVAERSPDKKMFANGRKRAFSPLFDNERKEAALGLVLGEAASTEEETSEGSKATAQEEGEDEVEDDLNEDEDEEDGDIGSNGEEEKEGEEAEVSKLSESPIKRTKEQIIPTEQSAALSNSRVTRRRTVSPEKKPVEEPTTTGVIRLVFGKKRKAEVDMELTEKGTVPAPTAAASEAPILPEEPQSEVINEDSGEDSRKRLPRKKRKWLKKGEVDPNDPIAVARQKERHRLIDEAIEDLNKQEQLLLDNAHPQLLWLWDELERRKGLQINWLEARHDAAIGDLERLRDHELQVAKSDFRLKREELANTMIRENRHKMARTAAERTALKRRPGSMPNLRGGRGGGGWQVSTTNLLSNGEQKLVPLTDADDPVMRRDVSRKIEPLNPAEVKADLEKLEAHKVKRQHRSSTPPNVHSKPSASRSDRHSLPRPVEQQHNAKVVRYAPPPAPPHRPPSIWDPPKPLMAIHVHKQGISRPRSPEHLPRYHNEPVPTTGYGGRAPSRGLPFASMFKPPSEDPTSRQEAIPPHRPSGPPRPRSPPHQPPRHPMETTPSGLWPHARQRHPWLTYGGAPPRKA</sequence>
<feature type="compositionally biased region" description="Polar residues" evidence="1">
    <location>
        <begin position="182"/>
        <end position="191"/>
    </location>
</feature>
<organism evidence="2 3">
    <name type="scientific">Kwoniella europaea PYCC6329</name>
    <dbReference type="NCBI Taxonomy" id="1423913"/>
    <lineage>
        <taxon>Eukaryota</taxon>
        <taxon>Fungi</taxon>
        <taxon>Dikarya</taxon>
        <taxon>Basidiomycota</taxon>
        <taxon>Agaricomycotina</taxon>
        <taxon>Tremellomycetes</taxon>
        <taxon>Tremellales</taxon>
        <taxon>Cryptococcaceae</taxon>
        <taxon>Kwoniella</taxon>
    </lineage>
</organism>
<protein>
    <recommendedName>
        <fullName evidence="4">Something about silencing protein 4 domain-containing protein</fullName>
    </recommendedName>
</protein>
<reference evidence="2 3" key="1">
    <citation type="submission" date="2024-01" db="EMBL/GenBank/DDBJ databases">
        <title>Comparative genomics of Cryptococcus and Kwoniella reveals pathogenesis evolution and contrasting modes of karyotype evolution via chromosome fusion or intercentromeric recombination.</title>
        <authorList>
            <person name="Coelho M.A."/>
            <person name="David-Palma M."/>
            <person name="Shea T."/>
            <person name="Bowers K."/>
            <person name="McGinley-Smith S."/>
            <person name="Mohammad A.W."/>
            <person name="Gnirke A."/>
            <person name="Yurkov A.M."/>
            <person name="Nowrousian M."/>
            <person name="Sun S."/>
            <person name="Cuomo C.A."/>
            <person name="Heitman J."/>
        </authorList>
    </citation>
    <scope>NUCLEOTIDE SEQUENCE [LARGE SCALE GENOMIC DNA]</scope>
    <source>
        <strain evidence="2 3">PYCC6329</strain>
    </source>
</reference>
<evidence type="ECO:0008006" key="4">
    <source>
        <dbReference type="Google" id="ProtNLM"/>
    </source>
</evidence>